<dbReference type="PANTHER" id="PTHR10000:SF53">
    <property type="entry name" value="5-AMINO-6-(5-PHOSPHO-D-RIBITYLAMINO)URACIL PHOSPHATASE YBJI-RELATED"/>
    <property type="match status" value="1"/>
</dbReference>
<dbReference type="SFLD" id="SFLDG01140">
    <property type="entry name" value="C2.B:_Phosphomannomutase_and_P"/>
    <property type="match status" value="1"/>
</dbReference>
<keyword evidence="3" id="KW-1185">Reference proteome</keyword>
<feature type="region of interest" description="Disordered" evidence="1">
    <location>
        <begin position="1"/>
        <end position="31"/>
    </location>
</feature>
<proteinExistence type="predicted"/>
<dbReference type="AlphaFoldDB" id="A0A4Y3KMY1"/>
<dbReference type="GO" id="GO:0000287">
    <property type="term" value="F:magnesium ion binding"/>
    <property type="evidence" value="ECO:0007669"/>
    <property type="project" value="TreeGrafter"/>
</dbReference>
<dbReference type="InterPro" id="IPR006379">
    <property type="entry name" value="HAD-SF_hydro_IIB"/>
</dbReference>
<dbReference type="InterPro" id="IPR023214">
    <property type="entry name" value="HAD_sf"/>
</dbReference>
<evidence type="ECO:0000313" key="2">
    <source>
        <dbReference type="EMBL" id="GEA85769.1"/>
    </source>
</evidence>
<dbReference type="InterPro" id="IPR036412">
    <property type="entry name" value="HAD-like_sf"/>
</dbReference>
<dbReference type="RefSeq" id="WP_307722650.1">
    <property type="nucleotide sequence ID" value="NZ_BJLQ01000048.1"/>
</dbReference>
<dbReference type="SFLD" id="SFLDS00003">
    <property type="entry name" value="Haloacid_Dehalogenase"/>
    <property type="match status" value="1"/>
</dbReference>
<dbReference type="Proteomes" id="UP000320461">
    <property type="component" value="Unassembled WGS sequence"/>
</dbReference>
<dbReference type="CDD" id="cd07518">
    <property type="entry name" value="HAD_YbiV-Like"/>
    <property type="match status" value="1"/>
</dbReference>
<feature type="compositionally biased region" description="Pro residues" evidence="1">
    <location>
        <begin position="12"/>
        <end position="24"/>
    </location>
</feature>
<reference evidence="2 3" key="1">
    <citation type="submission" date="2019-06" db="EMBL/GenBank/DDBJ databases">
        <title>Whole genome shotgun sequence of Cellulomonas gelida NBRC 3748.</title>
        <authorList>
            <person name="Hosoyama A."/>
            <person name="Uohara A."/>
            <person name="Ohji S."/>
            <person name="Ichikawa N."/>
        </authorList>
    </citation>
    <scope>NUCLEOTIDE SEQUENCE [LARGE SCALE GENOMIC DNA]</scope>
    <source>
        <strain evidence="2 3">NBRC 3748</strain>
    </source>
</reference>
<dbReference type="SUPFAM" id="SSF56784">
    <property type="entry name" value="HAD-like"/>
    <property type="match status" value="1"/>
</dbReference>
<dbReference type="Gene3D" id="3.30.1240.10">
    <property type="match status" value="1"/>
</dbReference>
<organism evidence="2 3">
    <name type="scientific">Cellulomonas gelida</name>
    <dbReference type="NCBI Taxonomy" id="1712"/>
    <lineage>
        <taxon>Bacteria</taxon>
        <taxon>Bacillati</taxon>
        <taxon>Actinomycetota</taxon>
        <taxon>Actinomycetes</taxon>
        <taxon>Micrococcales</taxon>
        <taxon>Cellulomonadaceae</taxon>
        <taxon>Cellulomonas</taxon>
    </lineage>
</organism>
<comment type="caution">
    <text evidence="2">The sequence shown here is derived from an EMBL/GenBank/DDBJ whole genome shotgun (WGS) entry which is preliminary data.</text>
</comment>
<protein>
    <submittedName>
        <fullName evidence="2">Hydrolase</fullName>
    </submittedName>
</protein>
<dbReference type="GO" id="GO:0005829">
    <property type="term" value="C:cytosol"/>
    <property type="evidence" value="ECO:0007669"/>
    <property type="project" value="TreeGrafter"/>
</dbReference>
<keyword evidence="2" id="KW-0378">Hydrolase</keyword>
<dbReference type="NCBIfam" id="TIGR01484">
    <property type="entry name" value="HAD-SF-IIB"/>
    <property type="match status" value="1"/>
</dbReference>
<gene>
    <name evidence="2" type="ORF">CGE01nite_30200</name>
</gene>
<dbReference type="EMBL" id="BJLQ01000048">
    <property type="protein sequence ID" value="GEA85769.1"/>
    <property type="molecule type" value="Genomic_DNA"/>
</dbReference>
<sequence>MPATTSASPDQTPDPTPEPTPAEPAEPAVERRDTDQLLADLATRLDASGVRLVALDMDGSLLDDAKQIPDGFWPVLDALVARGVVVCPASGRQYATLREQFGRDDLTYVAENGAIVVRRGEPVAVAGLARASARRAVDLVRGAVRDGADLGTVLCGVRSAYVERTDKAFLQHVRPYYRLLQHVDDLDAVDDEVLKVAVFDFGPAELGAGPLLAPLDGPDRVLVSGTHWVDVMGPDADKGHALRWLQAELGISSAQTMAFGDYFNDVGMLEAADWSFAMANAHPDVRAIARFIAPSNNDDGVVRTLRAAFSLP</sequence>
<name>A0A4Y3KMY1_9CELL</name>
<dbReference type="PANTHER" id="PTHR10000">
    <property type="entry name" value="PHOSPHOSERINE PHOSPHATASE"/>
    <property type="match status" value="1"/>
</dbReference>
<evidence type="ECO:0000313" key="3">
    <source>
        <dbReference type="Proteomes" id="UP000320461"/>
    </source>
</evidence>
<dbReference type="GO" id="GO:0016791">
    <property type="term" value="F:phosphatase activity"/>
    <property type="evidence" value="ECO:0007669"/>
    <property type="project" value="UniProtKB-ARBA"/>
</dbReference>
<accession>A0A4Y3KMY1</accession>
<evidence type="ECO:0000256" key="1">
    <source>
        <dbReference type="SAM" id="MobiDB-lite"/>
    </source>
</evidence>
<dbReference type="Gene3D" id="3.40.50.1000">
    <property type="entry name" value="HAD superfamily/HAD-like"/>
    <property type="match status" value="1"/>
</dbReference>
<dbReference type="Pfam" id="PF08282">
    <property type="entry name" value="Hydrolase_3"/>
    <property type="match status" value="1"/>
</dbReference>